<protein>
    <submittedName>
        <fullName evidence="2">Uncharacterized protein</fullName>
    </submittedName>
</protein>
<reference evidence="2 3" key="1">
    <citation type="submission" date="2013-10" db="EMBL/GenBank/DDBJ databases">
        <title>Salinisphaera halophila YIM 95161 Genome Sequencing.</title>
        <authorList>
            <person name="Lai Q."/>
            <person name="Li C."/>
            <person name="Shao Z."/>
        </authorList>
    </citation>
    <scope>NUCLEOTIDE SEQUENCE [LARGE SCALE GENOMIC DNA]</scope>
    <source>
        <strain evidence="2 3">YIM 95161</strain>
    </source>
</reference>
<gene>
    <name evidence="2" type="ORF">SAHL_10770</name>
</gene>
<sequence length="73" mass="8510">MGWRAVVELLNRAGRWIDAWLRRRRASTRQAERDRLEADPGDWYRDHFGGVHDDAEPQSGTDGTDADDRRESE</sequence>
<proteinExistence type="predicted"/>
<evidence type="ECO:0000313" key="3">
    <source>
        <dbReference type="Proteomes" id="UP000285123"/>
    </source>
</evidence>
<dbReference type="EMBL" id="AYKF01000088">
    <property type="protein sequence ID" value="ROO28274.1"/>
    <property type="molecule type" value="Genomic_DNA"/>
</dbReference>
<dbReference type="Proteomes" id="UP000285123">
    <property type="component" value="Unassembled WGS sequence"/>
</dbReference>
<name>A0A423PRQ1_9GAMM</name>
<organism evidence="2 3">
    <name type="scientific">Salinisphaera orenii YIM 95161</name>
    <dbReference type="NCBI Taxonomy" id="1051139"/>
    <lineage>
        <taxon>Bacteria</taxon>
        <taxon>Pseudomonadati</taxon>
        <taxon>Pseudomonadota</taxon>
        <taxon>Gammaproteobacteria</taxon>
        <taxon>Salinisphaerales</taxon>
        <taxon>Salinisphaeraceae</taxon>
        <taxon>Salinisphaera</taxon>
    </lineage>
</organism>
<feature type="region of interest" description="Disordered" evidence="1">
    <location>
        <begin position="30"/>
        <end position="73"/>
    </location>
</feature>
<evidence type="ECO:0000256" key="1">
    <source>
        <dbReference type="SAM" id="MobiDB-lite"/>
    </source>
</evidence>
<dbReference type="AlphaFoldDB" id="A0A423PRQ1"/>
<dbReference type="RefSeq" id="WP_123591412.1">
    <property type="nucleotide sequence ID" value="NZ_AYKF01000088.1"/>
</dbReference>
<dbReference type="OrthoDB" id="10001295at2"/>
<feature type="compositionally biased region" description="Basic and acidic residues" evidence="1">
    <location>
        <begin position="30"/>
        <end position="55"/>
    </location>
</feature>
<comment type="caution">
    <text evidence="2">The sequence shown here is derived from an EMBL/GenBank/DDBJ whole genome shotgun (WGS) entry which is preliminary data.</text>
</comment>
<evidence type="ECO:0000313" key="2">
    <source>
        <dbReference type="EMBL" id="ROO28274.1"/>
    </source>
</evidence>
<accession>A0A423PRQ1</accession>